<dbReference type="EMBL" id="CAJNRE010002795">
    <property type="protein sequence ID" value="CAF1992010.1"/>
    <property type="molecule type" value="Genomic_DNA"/>
</dbReference>
<evidence type="ECO:0000256" key="1">
    <source>
        <dbReference type="SAM" id="MobiDB-lite"/>
    </source>
</evidence>
<evidence type="ECO:0000313" key="7">
    <source>
        <dbReference type="EMBL" id="CAF3828006.1"/>
    </source>
</evidence>
<dbReference type="AlphaFoldDB" id="A0A815WRZ2"/>
<dbReference type="OrthoDB" id="10061877at2759"/>
<evidence type="ECO:0000313" key="9">
    <source>
        <dbReference type="Proteomes" id="UP000663834"/>
    </source>
</evidence>
<evidence type="ECO:0000313" key="8">
    <source>
        <dbReference type="EMBL" id="CAF4216385.1"/>
    </source>
</evidence>
<dbReference type="EMBL" id="CAJNOW010008789">
    <property type="protein sequence ID" value="CAF1546933.1"/>
    <property type="molecule type" value="Genomic_DNA"/>
</dbReference>
<evidence type="ECO:0000313" key="6">
    <source>
        <dbReference type="EMBL" id="CAF3759706.1"/>
    </source>
</evidence>
<feature type="compositionally biased region" description="Basic and acidic residues" evidence="1">
    <location>
        <begin position="8"/>
        <end position="20"/>
    </location>
</feature>
<dbReference type="EMBL" id="CAJNOV010002866">
    <property type="protein sequence ID" value="CAF1118330.1"/>
    <property type="molecule type" value="Genomic_DNA"/>
</dbReference>
<organism evidence="4 9">
    <name type="scientific">Rotaria magnacalcarata</name>
    <dbReference type="NCBI Taxonomy" id="392030"/>
    <lineage>
        <taxon>Eukaryota</taxon>
        <taxon>Metazoa</taxon>
        <taxon>Spiralia</taxon>
        <taxon>Gnathifera</taxon>
        <taxon>Rotifera</taxon>
        <taxon>Eurotatoria</taxon>
        <taxon>Bdelloidea</taxon>
        <taxon>Philodinida</taxon>
        <taxon>Philodinidae</taxon>
        <taxon>Rotaria</taxon>
    </lineage>
</organism>
<dbReference type="EMBL" id="CAJOBJ010021286">
    <property type="protein sequence ID" value="CAF4216385.1"/>
    <property type="molecule type" value="Genomic_DNA"/>
</dbReference>
<comment type="caution">
    <text evidence="4">The sequence shown here is derived from an EMBL/GenBank/DDBJ whole genome shotgun (WGS) entry which is preliminary data.</text>
</comment>
<dbReference type="Proteomes" id="UP000663824">
    <property type="component" value="Unassembled WGS sequence"/>
</dbReference>
<evidence type="ECO:0000313" key="3">
    <source>
        <dbReference type="EMBL" id="CAF1118330.1"/>
    </source>
</evidence>
<gene>
    <name evidence="6" type="ORF">BYL167_LOCUS792</name>
    <name evidence="3" type="ORF">CJN711_LOCUS7945</name>
    <name evidence="8" type="ORF">GIL414_LOCUS22198</name>
    <name evidence="4" type="ORF">KQP761_LOCUS17358</name>
    <name evidence="5" type="ORF">MBJ925_LOCUS7818</name>
    <name evidence="7" type="ORF">SMN809_LOCUS2690</name>
</gene>
<dbReference type="Proteomes" id="UP000663834">
    <property type="component" value="Unassembled WGS sequence"/>
</dbReference>
<name>A0A815WRZ2_9BILA</name>
<keyword evidence="2" id="KW-0472">Membrane</keyword>
<sequence length="104" mass="11629">MTQDFTGEDAHDKEHWHVESEQYESTAKAQADSRVVISRTDKKANESTHTPAHNLEKTCWSKHRSAIAVGAFCVFTIIMMILGILTVCFTAPTVTGILFCNRCL</sequence>
<proteinExistence type="predicted"/>
<dbReference type="Proteomes" id="UP000681967">
    <property type="component" value="Unassembled WGS sequence"/>
</dbReference>
<reference evidence="4" key="1">
    <citation type="submission" date="2021-02" db="EMBL/GenBank/DDBJ databases">
        <authorList>
            <person name="Nowell W R."/>
        </authorList>
    </citation>
    <scope>NUCLEOTIDE SEQUENCE</scope>
</reference>
<keyword evidence="2" id="KW-0812">Transmembrane</keyword>
<evidence type="ECO:0000256" key="2">
    <source>
        <dbReference type="SAM" id="Phobius"/>
    </source>
</evidence>
<feature type="transmembrane region" description="Helical" evidence="2">
    <location>
        <begin position="66"/>
        <end position="99"/>
    </location>
</feature>
<feature type="region of interest" description="Disordered" evidence="1">
    <location>
        <begin position="1"/>
        <end position="30"/>
    </location>
</feature>
<dbReference type="Proteomes" id="UP000676336">
    <property type="component" value="Unassembled WGS sequence"/>
</dbReference>
<protein>
    <submittedName>
        <fullName evidence="4">Uncharacterized protein</fullName>
    </submittedName>
</protein>
<dbReference type="Proteomes" id="UP000663855">
    <property type="component" value="Unassembled WGS sequence"/>
</dbReference>
<dbReference type="EMBL" id="CAJOBH010000098">
    <property type="protein sequence ID" value="CAF3759706.1"/>
    <property type="molecule type" value="Genomic_DNA"/>
</dbReference>
<evidence type="ECO:0000313" key="5">
    <source>
        <dbReference type="EMBL" id="CAF1992010.1"/>
    </source>
</evidence>
<dbReference type="Proteomes" id="UP000681720">
    <property type="component" value="Unassembled WGS sequence"/>
</dbReference>
<dbReference type="EMBL" id="CAJOBI010000508">
    <property type="protein sequence ID" value="CAF3828006.1"/>
    <property type="molecule type" value="Genomic_DNA"/>
</dbReference>
<evidence type="ECO:0000313" key="4">
    <source>
        <dbReference type="EMBL" id="CAF1546933.1"/>
    </source>
</evidence>
<accession>A0A815WRZ2</accession>
<keyword evidence="2" id="KW-1133">Transmembrane helix</keyword>